<protein>
    <submittedName>
        <fullName evidence="2">Uncharacterized protein</fullName>
    </submittedName>
</protein>
<dbReference type="Proteomes" id="UP000193719">
    <property type="component" value="Unassembled WGS sequence"/>
</dbReference>
<dbReference type="OrthoDB" id="10469168at2759"/>
<feature type="region of interest" description="Disordered" evidence="1">
    <location>
        <begin position="1"/>
        <end position="34"/>
    </location>
</feature>
<dbReference type="EMBL" id="MCFH01000030">
    <property type="protein sequence ID" value="ORX47561.1"/>
    <property type="molecule type" value="Genomic_DNA"/>
</dbReference>
<evidence type="ECO:0000313" key="2">
    <source>
        <dbReference type="EMBL" id="ORX47561.1"/>
    </source>
</evidence>
<comment type="caution">
    <text evidence="2">The sequence shown here is derived from an EMBL/GenBank/DDBJ whole genome shotgun (WGS) entry which is preliminary data.</text>
</comment>
<organism evidence="2 3">
    <name type="scientific">Piromyces finnis</name>
    <dbReference type="NCBI Taxonomy" id="1754191"/>
    <lineage>
        <taxon>Eukaryota</taxon>
        <taxon>Fungi</taxon>
        <taxon>Fungi incertae sedis</taxon>
        <taxon>Chytridiomycota</taxon>
        <taxon>Chytridiomycota incertae sedis</taxon>
        <taxon>Neocallimastigomycetes</taxon>
        <taxon>Neocallimastigales</taxon>
        <taxon>Neocallimastigaceae</taxon>
        <taxon>Piromyces</taxon>
    </lineage>
</organism>
<feature type="region of interest" description="Disordered" evidence="1">
    <location>
        <begin position="87"/>
        <end position="111"/>
    </location>
</feature>
<reference evidence="2 3" key="1">
    <citation type="submission" date="2016-08" db="EMBL/GenBank/DDBJ databases">
        <title>Genomes of anaerobic fungi encode conserved fungal cellulosomes for biomass hydrolysis.</title>
        <authorList>
            <consortium name="DOE Joint Genome Institute"/>
            <person name="Haitjema C.H."/>
            <person name="Gilmore S.P."/>
            <person name="Henske J.K."/>
            <person name="Solomon K.V."/>
            <person name="De Groot R."/>
            <person name="Kuo A."/>
            <person name="Mondo S.J."/>
            <person name="Salamov A.A."/>
            <person name="Labutti K."/>
            <person name="Zhao Z."/>
            <person name="Chiniquy J."/>
            <person name="Barry K."/>
            <person name="Brewer H.M."/>
            <person name="Purvine S.O."/>
            <person name="Wright A.T."/>
            <person name="Boxma B."/>
            <person name="Van Alen T."/>
            <person name="Hackstein J.H."/>
            <person name="Baker S.E."/>
            <person name="Grigoriev I.V."/>
            <person name="O'Malley M.A."/>
        </authorList>
    </citation>
    <scope>NUCLEOTIDE SEQUENCE [LARGE SCALE GENOMIC DNA]</scope>
    <source>
        <strain evidence="3">finn</strain>
    </source>
</reference>
<accession>A0A1Y1V543</accession>
<reference evidence="2 3" key="2">
    <citation type="submission" date="2016-08" db="EMBL/GenBank/DDBJ databases">
        <title>Pervasive Adenine N6-methylation of Active Genes in Fungi.</title>
        <authorList>
            <consortium name="DOE Joint Genome Institute"/>
            <person name="Mondo S.J."/>
            <person name="Dannebaum R.O."/>
            <person name="Kuo R.C."/>
            <person name="Labutti K."/>
            <person name="Haridas S."/>
            <person name="Kuo A."/>
            <person name="Salamov A."/>
            <person name="Ahrendt S.R."/>
            <person name="Lipzen A."/>
            <person name="Sullivan W."/>
            <person name="Andreopoulos W.B."/>
            <person name="Clum A."/>
            <person name="Lindquist E."/>
            <person name="Daum C."/>
            <person name="Ramamoorthy G.K."/>
            <person name="Gryganskyi A."/>
            <person name="Culley D."/>
            <person name="Magnuson J.K."/>
            <person name="James T.Y."/>
            <person name="O'Malley M.A."/>
            <person name="Stajich J.E."/>
            <person name="Spatafora J.W."/>
            <person name="Visel A."/>
            <person name="Grigoriev I.V."/>
        </authorList>
    </citation>
    <scope>NUCLEOTIDE SEQUENCE [LARGE SCALE GENOMIC DNA]</scope>
    <source>
        <strain evidence="3">finn</strain>
    </source>
</reference>
<dbReference type="AlphaFoldDB" id="A0A1Y1V543"/>
<evidence type="ECO:0000256" key="1">
    <source>
        <dbReference type="SAM" id="MobiDB-lite"/>
    </source>
</evidence>
<feature type="compositionally biased region" description="Basic and acidic residues" evidence="1">
    <location>
        <begin position="87"/>
        <end position="96"/>
    </location>
</feature>
<evidence type="ECO:0000313" key="3">
    <source>
        <dbReference type="Proteomes" id="UP000193719"/>
    </source>
</evidence>
<feature type="compositionally biased region" description="Basic and acidic residues" evidence="1">
    <location>
        <begin position="1"/>
        <end position="28"/>
    </location>
</feature>
<gene>
    <name evidence="2" type="ORF">BCR36DRAFT_330294</name>
</gene>
<keyword evidence="3" id="KW-1185">Reference proteome</keyword>
<name>A0A1Y1V543_9FUNG</name>
<sequence>MSSETSREKFDNIAKDKDIQKLPKEKKSSNNNVQLNVFSNDGSFLKRFKLLQEQDEKKKINESLKKKFEWEEAIRLRGKRRRRMLREARKKEEENRKMKKHRIKASDMMKDDLSSRYLKEMQQYREHSLTDSDHVRPLVK</sequence>
<proteinExistence type="predicted"/>